<evidence type="ECO:0000313" key="2">
    <source>
        <dbReference type="Proteomes" id="UP000593575"/>
    </source>
</evidence>
<evidence type="ECO:0000313" key="1">
    <source>
        <dbReference type="EMBL" id="MBA0840743.1"/>
    </source>
</evidence>
<sequence length="17" mass="2116">MNKFNLWVSNLVRLLMH</sequence>
<dbReference type="EMBL" id="JABFAE010000011">
    <property type="protein sequence ID" value="MBA0840743.1"/>
    <property type="molecule type" value="Genomic_DNA"/>
</dbReference>
<dbReference type="Proteomes" id="UP000593575">
    <property type="component" value="Unassembled WGS sequence"/>
</dbReference>
<dbReference type="AlphaFoldDB" id="A0A7J9K2W8"/>
<keyword evidence="2" id="KW-1185">Reference proteome</keyword>
<protein>
    <submittedName>
        <fullName evidence="1">Uncharacterized protein</fullName>
    </submittedName>
</protein>
<accession>A0A7J9K2W8</accession>
<organism evidence="1 2">
    <name type="scientific">Gossypium armourianum</name>
    <dbReference type="NCBI Taxonomy" id="34283"/>
    <lineage>
        <taxon>Eukaryota</taxon>
        <taxon>Viridiplantae</taxon>
        <taxon>Streptophyta</taxon>
        <taxon>Embryophyta</taxon>
        <taxon>Tracheophyta</taxon>
        <taxon>Spermatophyta</taxon>
        <taxon>Magnoliopsida</taxon>
        <taxon>eudicotyledons</taxon>
        <taxon>Gunneridae</taxon>
        <taxon>Pentapetalae</taxon>
        <taxon>rosids</taxon>
        <taxon>malvids</taxon>
        <taxon>Malvales</taxon>
        <taxon>Malvaceae</taxon>
        <taxon>Malvoideae</taxon>
        <taxon>Gossypium</taxon>
    </lineage>
</organism>
<name>A0A7J9K2W8_9ROSI</name>
<reference evidence="1 2" key="1">
    <citation type="journal article" date="2019" name="Genome Biol. Evol.">
        <title>Insights into the evolution of the New World diploid cottons (Gossypium, subgenus Houzingenia) based on genome sequencing.</title>
        <authorList>
            <person name="Grover C.E."/>
            <person name="Arick M.A. 2nd"/>
            <person name="Thrash A."/>
            <person name="Conover J.L."/>
            <person name="Sanders W.S."/>
            <person name="Peterson D.G."/>
            <person name="Frelichowski J.E."/>
            <person name="Scheffler J.A."/>
            <person name="Scheffler B.E."/>
            <person name="Wendel J.F."/>
        </authorList>
    </citation>
    <scope>NUCLEOTIDE SEQUENCE [LARGE SCALE GENOMIC DNA]</scope>
    <source>
        <strain evidence="1">6</strain>
        <tissue evidence="1">Leaf</tissue>
    </source>
</reference>
<proteinExistence type="predicted"/>
<comment type="caution">
    <text evidence="1">The sequence shown here is derived from an EMBL/GenBank/DDBJ whole genome shotgun (WGS) entry which is preliminary data.</text>
</comment>
<gene>
    <name evidence="1" type="ORF">Goarm_003301</name>
</gene>